<dbReference type="GO" id="GO:0009401">
    <property type="term" value="P:phosphoenolpyruvate-dependent sugar phosphotransferase system"/>
    <property type="evidence" value="ECO:0007669"/>
    <property type="project" value="UniProtKB-KW"/>
</dbReference>
<dbReference type="PANTHER" id="PTHR47738:SF2">
    <property type="entry name" value="PTS SYSTEM FRUCTOSE-LIKE EIIA COMPONENT"/>
    <property type="match status" value="1"/>
</dbReference>
<evidence type="ECO:0000313" key="8">
    <source>
        <dbReference type="EMBL" id="CRK80182.1"/>
    </source>
</evidence>
<comment type="subcellular location">
    <subcellularLocation>
        <location evidence="1">Cytoplasm</location>
    </subcellularLocation>
</comment>
<dbReference type="InterPro" id="IPR004715">
    <property type="entry name" value="PTS_IIA_fruc"/>
</dbReference>
<keyword evidence="6" id="KW-0598">Phosphotransferase system</keyword>
<dbReference type="PROSITE" id="PS51094">
    <property type="entry name" value="PTS_EIIA_TYPE_2"/>
    <property type="match status" value="1"/>
</dbReference>
<dbReference type="InterPro" id="IPR016152">
    <property type="entry name" value="PTrfase/Anion_transptr"/>
</dbReference>
<dbReference type="Pfam" id="PF00359">
    <property type="entry name" value="PTS_EIIA_2"/>
    <property type="match status" value="1"/>
</dbReference>
<dbReference type="PANTHER" id="PTHR47738">
    <property type="entry name" value="PTS SYSTEM FRUCTOSE-LIKE EIIA COMPONENT-RELATED"/>
    <property type="match status" value="1"/>
</dbReference>
<feature type="domain" description="PTS EIIA type-2" evidence="7">
    <location>
        <begin position="5"/>
        <end position="150"/>
    </location>
</feature>
<evidence type="ECO:0000313" key="9">
    <source>
        <dbReference type="Proteomes" id="UP000199087"/>
    </source>
</evidence>
<keyword evidence="4" id="KW-0762">Sugar transport</keyword>
<keyword evidence="3" id="KW-0597">Phosphoprotein</keyword>
<keyword evidence="2" id="KW-0813">Transport</keyword>
<evidence type="ECO:0000256" key="5">
    <source>
        <dbReference type="ARBA" id="ARBA00022679"/>
    </source>
</evidence>
<dbReference type="GO" id="GO:0005737">
    <property type="term" value="C:cytoplasm"/>
    <property type="evidence" value="ECO:0007669"/>
    <property type="project" value="UniProtKB-SubCell"/>
</dbReference>
<dbReference type="Proteomes" id="UP000199087">
    <property type="component" value="Unassembled WGS sequence"/>
</dbReference>
<keyword evidence="5" id="KW-0808">Transferase</keyword>
<evidence type="ECO:0000256" key="6">
    <source>
        <dbReference type="ARBA" id="ARBA00022683"/>
    </source>
</evidence>
<evidence type="ECO:0000256" key="3">
    <source>
        <dbReference type="ARBA" id="ARBA00022553"/>
    </source>
</evidence>
<accession>A0A0U1NR15</accession>
<dbReference type="FunFam" id="3.40.930.10:FF:000009">
    <property type="entry name" value="PTS system, fructose specific IIABC component"/>
    <property type="match status" value="1"/>
</dbReference>
<protein>
    <submittedName>
        <fullName evidence="8">PTS system, fructose subfamily, IIC subunit</fullName>
    </submittedName>
</protein>
<organism evidence="8 9">
    <name type="scientific">Neobacillus massiliamazoniensis</name>
    <dbReference type="NCBI Taxonomy" id="1499688"/>
    <lineage>
        <taxon>Bacteria</taxon>
        <taxon>Bacillati</taxon>
        <taxon>Bacillota</taxon>
        <taxon>Bacilli</taxon>
        <taxon>Bacillales</taxon>
        <taxon>Bacillaceae</taxon>
        <taxon>Neobacillus</taxon>
    </lineage>
</organism>
<evidence type="ECO:0000259" key="7">
    <source>
        <dbReference type="PROSITE" id="PS51094"/>
    </source>
</evidence>
<dbReference type="InterPro" id="IPR051541">
    <property type="entry name" value="PTS_SugarTrans_NitroReg"/>
</dbReference>
<proteinExistence type="predicted"/>
<dbReference type="InterPro" id="IPR002178">
    <property type="entry name" value="PTS_EIIA_type-2_dom"/>
</dbReference>
<dbReference type="CDD" id="cd00211">
    <property type="entry name" value="PTS_IIA_fru"/>
    <property type="match status" value="1"/>
</dbReference>
<dbReference type="SUPFAM" id="SSF55804">
    <property type="entry name" value="Phoshotransferase/anion transport protein"/>
    <property type="match status" value="1"/>
</dbReference>
<name>A0A0U1NR15_9BACI</name>
<dbReference type="PROSITE" id="PS00372">
    <property type="entry name" value="PTS_EIIA_TYPE_2_HIS"/>
    <property type="match status" value="1"/>
</dbReference>
<dbReference type="AlphaFoldDB" id="A0A0U1NR15"/>
<dbReference type="STRING" id="1499688.BN000_00063"/>
<dbReference type="GO" id="GO:0008982">
    <property type="term" value="F:protein-N(PI)-phosphohistidine-sugar phosphotransferase activity"/>
    <property type="evidence" value="ECO:0007669"/>
    <property type="project" value="InterPro"/>
</dbReference>
<sequence length="153" mass="17004">MKLTDLLSLDFIETDIKGTTKESVIDEMIGKLDQGGAINSKRKFKKAILSREKESSTGIGFSIAIPHGKSKAVTKPAVVFGLKNEGVDWNSYDGTLAKLIFMIAVPEEAAGNEHLKILQMLSRKLMNEEYRDQLLSITSKEQAYNLLSQIEQN</sequence>
<dbReference type="NCBIfam" id="TIGR00848">
    <property type="entry name" value="fruA"/>
    <property type="match status" value="1"/>
</dbReference>
<gene>
    <name evidence="8" type="ORF">BN000_00063</name>
</gene>
<dbReference type="GO" id="GO:0016020">
    <property type="term" value="C:membrane"/>
    <property type="evidence" value="ECO:0007669"/>
    <property type="project" value="InterPro"/>
</dbReference>
<evidence type="ECO:0000256" key="4">
    <source>
        <dbReference type="ARBA" id="ARBA00022597"/>
    </source>
</evidence>
<dbReference type="Gene3D" id="3.40.930.10">
    <property type="entry name" value="Mannitol-specific EII, Chain A"/>
    <property type="match status" value="1"/>
</dbReference>
<evidence type="ECO:0000256" key="1">
    <source>
        <dbReference type="ARBA" id="ARBA00004496"/>
    </source>
</evidence>
<reference evidence="9" key="1">
    <citation type="submission" date="2015-05" db="EMBL/GenBank/DDBJ databases">
        <authorList>
            <person name="Urmite Genomes"/>
        </authorList>
    </citation>
    <scope>NUCLEOTIDE SEQUENCE [LARGE SCALE GENOMIC DNA]</scope>
    <source>
        <strain evidence="9">LF1</strain>
    </source>
</reference>
<keyword evidence="9" id="KW-1185">Reference proteome</keyword>
<dbReference type="EMBL" id="CVRB01000001">
    <property type="protein sequence ID" value="CRK80182.1"/>
    <property type="molecule type" value="Genomic_DNA"/>
</dbReference>
<evidence type="ECO:0000256" key="2">
    <source>
        <dbReference type="ARBA" id="ARBA00022448"/>
    </source>
</evidence>